<organism evidence="3 4">
    <name type="scientific">Brevibacterium aurantiacum</name>
    <dbReference type="NCBI Taxonomy" id="273384"/>
    <lineage>
        <taxon>Bacteria</taxon>
        <taxon>Bacillati</taxon>
        <taxon>Actinomycetota</taxon>
        <taxon>Actinomycetes</taxon>
        <taxon>Micrococcales</taxon>
        <taxon>Brevibacteriaceae</taxon>
        <taxon>Brevibacterium</taxon>
    </lineage>
</organism>
<dbReference type="PANTHER" id="PTHR33392">
    <property type="entry name" value="POLYISOPRENYL-TEICHOIC ACID--PEPTIDOGLYCAN TEICHOIC ACID TRANSFERASE TAGU"/>
    <property type="match status" value="1"/>
</dbReference>
<evidence type="ECO:0000256" key="1">
    <source>
        <dbReference type="ARBA" id="ARBA00006068"/>
    </source>
</evidence>
<dbReference type="Gene3D" id="3.40.630.190">
    <property type="entry name" value="LCP protein"/>
    <property type="match status" value="1"/>
</dbReference>
<keyword evidence="4" id="KW-1185">Reference proteome</keyword>
<dbReference type="AlphaFoldDB" id="A0A556CR63"/>
<dbReference type="Proteomes" id="UP000316406">
    <property type="component" value="Unassembled WGS sequence"/>
</dbReference>
<evidence type="ECO:0000313" key="3">
    <source>
        <dbReference type="EMBL" id="TSI19786.1"/>
    </source>
</evidence>
<dbReference type="OrthoDB" id="9782542at2"/>
<dbReference type="EMBL" id="VLTK01000001">
    <property type="protein sequence ID" value="TSI19786.1"/>
    <property type="molecule type" value="Genomic_DNA"/>
</dbReference>
<evidence type="ECO:0000313" key="4">
    <source>
        <dbReference type="Proteomes" id="UP000316406"/>
    </source>
</evidence>
<name>A0A556CR63_BREAU</name>
<reference evidence="3 4" key="1">
    <citation type="submission" date="2019-07" db="EMBL/GenBank/DDBJ databases">
        <title>Draft genome sequence of Brevibacterium aurantiacum XU54 isolated from Xinjiang China.</title>
        <authorList>
            <person name="Xu X."/>
        </authorList>
    </citation>
    <scope>NUCLEOTIDE SEQUENCE [LARGE SCALE GENOMIC DNA]</scope>
    <source>
        <strain evidence="3 4">XU54</strain>
    </source>
</reference>
<accession>A0A556CR63</accession>
<gene>
    <name evidence="3" type="ORF">FO013_02245</name>
</gene>
<feature type="domain" description="Cell envelope-related transcriptional attenuator" evidence="2">
    <location>
        <begin position="96"/>
        <end position="236"/>
    </location>
</feature>
<comment type="similarity">
    <text evidence="1">Belongs to the LytR/CpsA/Psr (LCP) family.</text>
</comment>
<evidence type="ECO:0000259" key="2">
    <source>
        <dbReference type="Pfam" id="PF03816"/>
    </source>
</evidence>
<dbReference type="NCBIfam" id="TIGR00350">
    <property type="entry name" value="lytR_cpsA_psr"/>
    <property type="match status" value="1"/>
</dbReference>
<protein>
    <recommendedName>
        <fullName evidence="2">Cell envelope-related transcriptional attenuator domain-containing protein</fullName>
    </recommendedName>
</protein>
<comment type="caution">
    <text evidence="3">The sequence shown here is derived from an EMBL/GenBank/DDBJ whole genome shotgun (WGS) entry which is preliminary data.</text>
</comment>
<dbReference type="Pfam" id="PF03816">
    <property type="entry name" value="LytR_cpsA_psr"/>
    <property type="match status" value="1"/>
</dbReference>
<dbReference type="PANTHER" id="PTHR33392:SF6">
    <property type="entry name" value="POLYISOPRENYL-TEICHOIC ACID--PEPTIDOGLYCAN TEICHOIC ACID TRANSFERASE TAGU"/>
    <property type="match status" value="1"/>
</dbReference>
<dbReference type="InterPro" id="IPR050922">
    <property type="entry name" value="LytR/CpsA/Psr_CW_biosynth"/>
</dbReference>
<sequence>MKQQRIIIVAGLTVVALLLLGAGAGVYTGYLGLSWDAGTAKSDDPALAKQLQSSKQQDKSAGPAATDILLLGTNAPESAPDSTASTDSSASTGFPTDMIMVAHIPADRSGVQLISIPNDTWVPVPGHGQGTVESSAEIGGLPLAVQTVSEFLAITIDHVAVIDLAGLSDLTDLVGGVEVESSTAFESGDHEFKVGSNTLDGAAALAFVSERTAFPNGDLQRIHNQQEFIRAVGTQLLSADYEFNPLKMSELVRVLSPSLTVDSGLNASTLVKLVSQLEGISEDDFDFVTAPTEVPIVPDDDGARLTADHGGLEKLKQAIADDTVSDYGFEAEDSRR</sequence>
<dbReference type="RefSeq" id="WP_143920925.1">
    <property type="nucleotide sequence ID" value="NZ_VLTK01000001.1"/>
</dbReference>
<dbReference type="InterPro" id="IPR004474">
    <property type="entry name" value="LytR_CpsA_psr"/>
</dbReference>
<proteinExistence type="inferred from homology"/>